<evidence type="ECO:0000313" key="5">
    <source>
        <dbReference type="Proteomes" id="UP000238348"/>
    </source>
</evidence>
<dbReference type="Proteomes" id="UP000238348">
    <property type="component" value="Chromosome"/>
</dbReference>
<dbReference type="SUPFAM" id="SSF56219">
    <property type="entry name" value="DNase I-like"/>
    <property type="match status" value="1"/>
</dbReference>
<evidence type="ECO:0000313" key="4">
    <source>
        <dbReference type="EMBL" id="AUX46591.1"/>
    </source>
</evidence>
<feature type="region of interest" description="Disordered" evidence="1">
    <location>
        <begin position="425"/>
        <end position="449"/>
    </location>
</feature>
<evidence type="ECO:0000256" key="2">
    <source>
        <dbReference type="SAM" id="SignalP"/>
    </source>
</evidence>
<organism evidence="4 5">
    <name type="scientific">Sorangium cellulosum</name>
    <name type="common">Polyangium cellulosum</name>
    <dbReference type="NCBI Taxonomy" id="56"/>
    <lineage>
        <taxon>Bacteria</taxon>
        <taxon>Pseudomonadati</taxon>
        <taxon>Myxococcota</taxon>
        <taxon>Polyangia</taxon>
        <taxon>Polyangiales</taxon>
        <taxon>Polyangiaceae</taxon>
        <taxon>Sorangium</taxon>
    </lineage>
</organism>
<dbReference type="InterPro" id="IPR001322">
    <property type="entry name" value="Lamin_tail_dom"/>
</dbReference>
<proteinExistence type="predicted"/>
<dbReference type="EMBL" id="CP012673">
    <property type="protein sequence ID" value="AUX46591.1"/>
    <property type="molecule type" value="Genomic_DNA"/>
</dbReference>
<evidence type="ECO:0000256" key="1">
    <source>
        <dbReference type="SAM" id="MobiDB-lite"/>
    </source>
</evidence>
<dbReference type="InterPro" id="IPR005135">
    <property type="entry name" value="Endo/exonuclease/phosphatase"/>
</dbReference>
<gene>
    <name evidence="4" type="ORF">SOCE26_080970</name>
</gene>
<evidence type="ECO:0000259" key="3">
    <source>
        <dbReference type="PROSITE" id="PS51841"/>
    </source>
</evidence>
<accession>A0A2L0F518</accession>
<sequence length="480" mass="49086">MVKRYVAVHLSLLLPALAGAGCAADPPPDGVIEPEASLIGEGSDALTTRLRLMAANITSGTAQSYDPGHGRRIMQGVKPDIALLQEFNYGNNSADDLREFVNVTFGTGFSYYREAGAQIPNGIVSRWPIVASGEWDDGSVGNRDFAWARIDIPGPVDLWAVSVHLLTSDAGVRNTEAQSLVRSINAHVPPGDYLVIGGDFNTDSRTEACITTFRQVVVASAPYPADKNGDADTNASRGKPYDWVLVDGDLEPHETAVVIGGSTFTNGLVVDTRVYSPISEISPALSSDSGASGMQHMAVVRDFMIPDGGGGTGTPDGGGGTGVASVIINEVLVNEPGSDTDGEFVEIVNVGSATAALGGWTLSDSTTRHTFASSVSLAPSTAITVFGGAGAIPSGVSGAIAASSGALGLANGGDTITLRNTSGATVDSLTYPSSPSGSDGISLNRSPDATAGAGFVQHTTFNTSAPLSSSPGRRASGLPF</sequence>
<feature type="chain" id="PRO_5014953684" description="LTD domain-containing protein" evidence="2">
    <location>
        <begin position="21"/>
        <end position="480"/>
    </location>
</feature>
<reference evidence="4 5" key="1">
    <citation type="submission" date="2015-09" db="EMBL/GenBank/DDBJ databases">
        <title>Sorangium comparison.</title>
        <authorList>
            <person name="Zaburannyi N."/>
            <person name="Bunk B."/>
            <person name="Overmann J."/>
            <person name="Mueller R."/>
        </authorList>
    </citation>
    <scope>NUCLEOTIDE SEQUENCE [LARGE SCALE GENOMIC DNA]</scope>
    <source>
        <strain evidence="4 5">So ce26</strain>
    </source>
</reference>
<dbReference type="GO" id="GO:0003824">
    <property type="term" value="F:catalytic activity"/>
    <property type="evidence" value="ECO:0007669"/>
    <property type="project" value="InterPro"/>
</dbReference>
<name>A0A2L0F518_SORCE</name>
<feature type="compositionally biased region" description="Polar residues" evidence="1">
    <location>
        <begin position="425"/>
        <end position="447"/>
    </location>
</feature>
<dbReference type="InterPro" id="IPR036415">
    <property type="entry name" value="Lamin_tail_dom_sf"/>
</dbReference>
<dbReference type="Pfam" id="PF03372">
    <property type="entry name" value="Exo_endo_phos"/>
    <property type="match status" value="1"/>
</dbReference>
<dbReference type="Gene3D" id="3.60.10.10">
    <property type="entry name" value="Endonuclease/exonuclease/phosphatase"/>
    <property type="match status" value="1"/>
</dbReference>
<protein>
    <recommendedName>
        <fullName evidence="3">LTD domain-containing protein</fullName>
    </recommendedName>
</protein>
<dbReference type="InterPro" id="IPR036691">
    <property type="entry name" value="Endo/exonu/phosph_ase_sf"/>
</dbReference>
<feature type="signal peptide" evidence="2">
    <location>
        <begin position="1"/>
        <end position="20"/>
    </location>
</feature>
<dbReference type="PROSITE" id="PS51841">
    <property type="entry name" value="LTD"/>
    <property type="match status" value="1"/>
</dbReference>
<dbReference type="PROSITE" id="PS51257">
    <property type="entry name" value="PROKAR_LIPOPROTEIN"/>
    <property type="match status" value="1"/>
</dbReference>
<feature type="domain" description="LTD" evidence="3">
    <location>
        <begin position="312"/>
        <end position="433"/>
    </location>
</feature>
<dbReference type="Gene3D" id="2.60.40.1260">
    <property type="entry name" value="Lamin Tail domain"/>
    <property type="match status" value="1"/>
</dbReference>
<keyword evidence="2" id="KW-0732">Signal</keyword>
<dbReference type="SUPFAM" id="SSF74853">
    <property type="entry name" value="Lamin A/C globular tail domain"/>
    <property type="match status" value="1"/>
</dbReference>
<dbReference type="AlphaFoldDB" id="A0A2L0F518"/>
<dbReference type="Pfam" id="PF00932">
    <property type="entry name" value="LTD"/>
    <property type="match status" value="1"/>
</dbReference>